<comment type="caution">
    <text evidence="1">The sequence shown here is derived from an EMBL/GenBank/DDBJ whole genome shotgun (WGS) entry which is preliminary data.</text>
</comment>
<protein>
    <submittedName>
        <fullName evidence="1">Uncharacterized protein</fullName>
    </submittedName>
</protein>
<evidence type="ECO:0000313" key="1">
    <source>
        <dbReference type="EMBL" id="MBJ9686513.1"/>
    </source>
</evidence>
<reference evidence="1 2" key="1">
    <citation type="submission" date="2020-11" db="EMBL/GenBank/DDBJ databases">
        <title>Enhanced detection system for hospital associated transmission using whole genome sequencing surveillance.</title>
        <authorList>
            <person name="Harrison L.H."/>
            <person name="Van Tyne D."/>
            <person name="Marsh J.W."/>
            <person name="Griffith M.P."/>
            <person name="Snyder D.J."/>
            <person name="Cooper V.S."/>
            <person name="Mustapha M."/>
        </authorList>
    </citation>
    <scope>NUCLEOTIDE SEQUENCE [LARGE SCALE GENOMIC DNA]</scope>
    <source>
        <strain evidence="1 2">BC00020</strain>
    </source>
</reference>
<proteinExistence type="predicted"/>
<dbReference type="Proteomes" id="UP000808215">
    <property type="component" value="Unassembled WGS sequence"/>
</dbReference>
<dbReference type="RefSeq" id="WP_119336936.1">
    <property type="nucleotide sequence ID" value="NZ_JADVKH010000008.1"/>
</dbReference>
<gene>
    <name evidence="1" type="ORF">I5589_05390</name>
</gene>
<name>A0ABS1AQS9_BURVI</name>
<organism evidence="1 2">
    <name type="scientific">Burkholderia vietnamiensis</name>
    <dbReference type="NCBI Taxonomy" id="60552"/>
    <lineage>
        <taxon>Bacteria</taxon>
        <taxon>Pseudomonadati</taxon>
        <taxon>Pseudomonadota</taxon>
        <taxon>Betaproteobacteria</taxon>
        <taxon>Burkholderiales</taxon>
        <taxon>Burkholderiaceae</taxon>
        <taxon>Burkholderia</taxon>
        <taxon>Burkholderia cepacia complex</taxon>
    </lineage>
</organism>
<dbReference type="EMBL" id="JADVKH010000008">
    <property type="protein sequence ID" value="MBJ9686513.1"/>
    <property type="molecule type" value="Genomic_DNA"/>
</dbReference>
<keyword evidence="2" id="KW-1185">Reference proteome</keyword>
<sequence>MDHPRTTVTMPIVTSGPTLWFSAYAFGWGYCAFSLTSEVICEQLGAADGTSRQLLLAFELGKRRVLHAVERIKLPQTGERIPLSAKDLAQPGVREVETTTAT</sequence>
<accession>A0ABS1AQS9</accession>
<evidence type="ECO:0000313" key="2">
    <source>
        <dbReference type="Proteomes" id="UP000808215"/>
    </source>
</evidence>